<evidence type="ECO:0000313" key="1">
    <source>
        <dbReference type="EMBL" id="KAH7850053.1"/>
    </source>
</evidence>
<reference evidence="1 2" key="1">
    <citation type="journal article" date="2021" name="Hortic Res">
        <title>High-quality reference genome and annotation aids understanding of berry development for evergreen blueberry (Vaccinium darrowii).</title>
        <authorList>
            <person name="Yu J."/>
            <person name="Hulse-Kemp A.M."/>
            <person name="Babiker E."/>
            <person name="Staton M."/>
        </authorList>
    </citation>
    <scope>NUCLEOTIDE SEQUENCE [LARGE SCALE GENOMIC DNA]</scope>
    <source>
        <strain evidence="2">cv. NJ 8807/NJ 8810</strain>
        <tissue evidence="1">Young leaf</tissue>
    </source>
</reference>
<protein>
    <submittedName>
        <fullName evidence="1">Uncharacterized protein</fullName>
    </submittedName>
</protein>
<sequence length="502" mass="57346">MESSILLLCKYGSFTLVVKVATGFRFEDFVGSIHRKWNELISRSFNLLYVVSEHRNCVLENDDDFDNMLALATSYGVSCVEVYICVEEIQSLGCFDLGNSSGNGECRTVQILEDPLEKFCHHNETKRLSADWASLITHGRYKGTLLATVGKDANQGLFPLAYGIVDSETDDNWLWFLIKLKGILSTRELSIITDRHTGLVKHVPEVFSNCYHAYCLEHLKNNLRDRLSGRAPNGFRERVVNLFVDCAHAPTVSDFDNCVKELCEVGGEKAKEFISSVSYDHWANAYFPGKRYGEMSSNAVESFNSWIREARKMPILQCVEQIRVQIMRQMYERKQLSRKWCSVVCPEMDLLLKNRFDKGKTWPVYGSSDEVFEVSSFPAVVVDIRNKSCTCCRWDIHSFPCVYAVTALQKIGVDMSQYIDPLYTIEAFRKSYDCPINPIPSLGAPEVTKETAIILPPKTRRPRGRPKVARIRSRGEKVRQIRCSRCQKLGRHNRKSCKEPCD</sequence>
<proteinExistence type="predicted"/>
<dbReference type="Proteomes" id="UP000828048">
    <property type="component" value="Chromosome 7"/>
</dbReference>
<dbReference type="EMBL" id="CM037157">
    <property type="protein sequence ID" value="KAH7850053.1"/>
    <property type="molecule type" value="Genomic_DNA"/>
</dbReference>
<organism evidence="1 2">
    <name type="scientific">Vaccinium darrowii</name>
    <dbReference type="NCBI Taxonomy" id="229202"/>
    <lineage>
        <taxon>Eukaryota</taxon>
        <taxon>Viridiplantae</taxon>
        <taxon>Streptophyta</taxon>
        <taxon>Embryophyta</taxon>
        <taxon>Tracheophyta</taxon>
        <taxon>Spermatophyta</taxon>
        <taxon>Magnoliopsida</taxon>
        <taxon>eudicotyledons</taxon>
        <taxon>Gunneridae</taxon>
        <taxon>Pentapetalae</taxon>
        <taxon>asterids</taxon>
        <taxon>Ericales</taxon>
        <taxon>Ericaceae</taxon>
        <taxon>Vaccinioideae</taxon>
        <taxon>Vaccinieae</taxon>
        <taxon>Vaccinium</taxon>
    </lineage>
</organism>
<keyword evidence="2" id="KW-1185">Reference proteome</keyword>
<evidence type="ECO:0000313" key="2">
    <source>
        <dbReference type="Proteomes" id="UP000828048"/>
    </source>
</evidence>
<comment type="caution">
    <text evidence="1">The sequence shown here is derived from an EMBL/GenBank/DDBJ whole genome shotgun (WGS) entry which is preliminary data.</text>
</comment>
<gene>
    <name evidence="1" type="ORF">Vadar_027181</name>
</gene>
<name>A0ACB7Y906_9ERIC</name>
<accession>A0ACB7Y906</accession>